<keyword evidence="5" id="KW-1185">Reference proteome</keyword>
<dbReference type="GO" id="GO:0005185">
    <property type="term" value="F:neurohypophyseal hormone activity"/>
    <property type="evidence" value="ECO:0007669"/>
    <property type="project" value="InterPro"/>
</dbReference>
<dbReference type="InterPro" id="IPR036387">
    <property type="entry name" value="Neurhyp_horm_dom_sf"/>
</dbReference>
<evidence type="ECO:0000256" key="1">
    <source>
        <dbReference type="ARBA" id="ARBA00007369"/>
    </source>
</evidence>
<evidence type="ECO:0000313" key="6">
    <source>
        <dbReference type="RefSeq" id="XP_028968706.1"/>
    </source>
</evidence>
<evidence type="ECO:0000313" key="5">
    <source>
        <dbReference type="Proteomes" id="UP000694867"/>
    </source>
</evidence>
<dbReference type="Gene3D" id="2.60.9.10">
    <property type="entry name" value="Neurohypophysial hormone domain"/>
    <property type="match status" value="1"/>
</dbReference>
<accession>A0AAJ7SH95</accession>
<keyword evidence="2 4" id="KW-0732">Signal</keyword>
<dbReference type="SUPFAM" id="SSF49606">
    <property type="entry name" value="Neurophysin II"/>
    <property type="match status" value="1"/>
</dbReference>
<dbReference type="AlphaFoldDB" id="A0AAJ7SH95"/>
<dbReference type="GO" id="GO:0005615">
    <property type="term" value="C:extracellular space"/>
    <property type="evidence" value="ECO:0007669"/>
    <property type="project" value="TreeGrafter"/>
</dbReference>
<dbReference type="SMART" id="SM00003">
    <property type="entry name" value="NH"/>
    <property type="match status" value="1"/>
</dbReference>
<reference evidence="6" key="1">
    <citation type="submission" date="2025-08" db="UniProtKB">
        <authorList>
            <consortium name="RefSeq"/>
        </authorList>
    </citation>
    <scope>IDENTIFICATION</scope>
</reference>
<dbReference type="Pfam" id="PF00184">
    <property type="entry name" value="Hormone_5"/>
    <property type="match status" value="1"/>
</dbReference>
<keyword evidence="3" id="KW-1015">Disulfide bond</keyword>
<comment type="similarity">
    <text evidence="1">Belongs to the vasopressin/oxytocin family.</text>
</comment>
<dbReference type="PROSITE" id="PS00264">
    <property type="entry name" value="NEUROHYPOPHYS_HORM"/>
    <property type="match status" value="1"/>
</dbReference>
<dbReference type="RefSeq" id="XP_028968706.1">
    <property type="nucleotide sequence ID" value="XM_029112873.1"/>
</dbReference>
<dbReference type="GeneID" id="114828500"/>
<organism evidence="5 6">
    <name type="scientific">Galendromus occidentalis</name>
    <name type="common">western predatory mite</name>
    <dbReference type="NCBI Taxonomy" id="34638"/>
    <lineage>
        <taxon>Eukaryota</taxon>
        <taxon>Metazoa</taxon>
        <taxon>Ecdysozoa</taxon>
        <taxon>Arthropoda</taxon>
        <taxon>Chelicerata</taxon>
        <taxon>Arachnida</taxon>
        <taxon>Acari</taxon>
        <taxon>Parasitiformes</taxon>
        <taxon>Mesostigmata</taxon>
        <taxon>Gamasina</taxon>
        <taxon>Phytoseioidea</taxon>
        <taxon>Phytoseiidae</taxon>
        <taxon>Typhlodrominae</taxon>
        <taxon>Galendromus</taxon>
    </lineage>
</organism>
<dbReference type="PANTHER" id="PTHR11681">
    <property type="entry name" value="NEUROPHYSIN"/>
    <property type="match status" value="1"/>
</dbReference>
<gene>
    <name evidence="6" type="primary">LOC114828500</name>
</gene>
<dbReference type="Proteomes" id="UP000694867">
    <property type="component" value="Unplaced"/>
</dbReference>
<dbReference type="KEGG" id="goe:114828500"/>
<dbReference type="GO" id="GO:0030141">
    <property type="term" value="C:secretory granule"/>
    <property type="evidence" value="ECO:0007669"/>
    <property type="project" value="TreeGrafter"/>
</dbReference>
<sequence length="140" mass="15104">MKLVALYFLSVSSLSWACFITNCPIGGKRSAAFGLQLYSNEYRRSPQCPPCGPGSSGQCFGPGICCTPDYCVLDPVGLSTCKSEALKMTPCNINRPRCGAENKGYCALNRLCCTSDSCTLDESCSSAKDRDILRESLMLN</sequence>
<evidence type="ECO:0000256" key="3">
    <source>
        <dbReference type="ARBA" id="ARBA00023157"/>
    </source>
</evidence>
<dbReference type="InterPro" id="IPR022423">
    <property type="entry name" value="Neurohypophysial_hormone_CS"/>
</dbReference>
<evidence type="ECO:0000256" key="2">
    <source>
        <dbReference type="ARBA" id="ARBA00022729"/>
    </source>
</evidence>
<evidence type="ECO:0000256" key="4">
    <source>
        <dbReference type="SAM" id="SignalP"/>
    </source>
</evidence>
<dbReference type="PRINTS" id="PR00831">
    <property type="entry name" value="NEUROPHYSIN"/>
</dbReference>
<proteinExistence type="inferred from homology"/>
<protein>
    <submittedName>
        <fullName evidence="6">Oxytocin-neurophysin 1-like</fullName>
    </submittedName>
</protein>
<dbReference type="PANTHER" id="PTHR11681:SF5">
    <property type="entry name" value="ISOTOCIN"/>
    <property type="match status" value="1"/>
</dbReference>
<dbReference type="InterPro" id="IPR000981">
    <property type="entry name" value="Neurhyp_horm"/>
</dbReference>
<feature type="chain" id="PRO_5042539554" evidence="4">
    <location>
        <begin position="18"/>
        <end position="140"/>
    </location>
</feature>
<name>A0AAJ7SH95_9ACAR</name>
<feature type="signal peptide" evidence="4">
    <location>
        <begin position="1"/>
        <end position="17"/>
    </location>
</feature>